<proteinExistence type="predicted"/>
<feature type="transmembrane region" description="Helical" evidence="1">
    <location>
        <begin position="35"/>
        <end position="56"/>
    </location>
</feature>
<organism evidence="2 3">
    <name type="scientific">Tetrabaena socialis</name>
    <dbReference type="NCBI Taxonomy" id="47790"/>
    <lineage>
        <taxon>Eukaryota</taxon>
        <taxon>Viridiplantae</taxon>
        <taxon>Chlorophyta</taxon>
        <taxon>core chlorophytes</taxon>
        <taxon>Chlorophyceae</taxon>
        <taxon>CS clade</taxon>
        <taxon>Chlamydomonadales</taxon>
        <taxon>Tetrabaenaceae</taxon>
        <taxon>Tetrabaena</taxon>
    </lineage>
</organism>
<feature type="non-terminal residue" evidence="2">
    <location>
        <position position="97"/>
    </location>
</feature>
<gene>
    <name evidence="2" type="ORF">TSOC_006921</name>
</gene>
<sequence>MRCAERDARSHHCCAPATARNSQWRDMEESRHANAHLAGMAIVFTLQLAAVVYIWMPIGYSIDQRKTVLTETVGEPAWVGCAGWDALDLAAAGLTGW</sequence>
<dbReference type="AlphaFoldDB" id="A0A2J8A2E4"/>
<comment type="caution">
    <text evidence="2">The sequence shown here is derived from an EMBL/GenBank/DDBJ whole genome shotgun (WGS) entry which is preliminary data.</text>
</comment>
<keyword evidence="3" id="KW-1185">Reference proteome</keyword>
<dbReference type="OrthoDB" id="531651at2759"/>
<keyword evidence="1" id="KW-0472">Membrane</keyword>
<keyword evidence="1" id="KW-0812">Transmembrane</keyword>
<evidence type="ECO:0000313" key="2">
    <source>
        <dbReference type="EMBL" id="PNH06697.1"/>
    </source>
</evidence>
<protein>
    <submittedName>
        <fullName evidence="2">Uncharacterized protein</fullName>
    </submittedName>
</protein>
<dbReference type="EMBL" id="PGGS01000220">
    <property type="protein sequence ID" value="PNH06697.1"/>
    <property type="molecule type" value="Genomic_DNA"/>
</dbReference>
<dbReference type="Proteomes" id="UP000236333">
    <property type="component" value="Unassembled WGS sequence"/>
</dbReference>
<reference evidence="2 3" key="1">
    <citation type="journal article" date="2017" name="Mol. Biol. Evol.">
        <title>The 4-celled Tetrabaena socialis nuclear genome reveals the essential components for genetic control of cell number at the origin of multicellularity in the volvocine lineage.</title>
        <authorList>
            <person name="Featherston J."/>
            <person name="Arakaki Y."/>
            <person name="Hanschen E.R."/>
            <person name="Ferris P.J."/>
            <person name="Michod R.E."/>
            <person name="Olson B.J.S.C."/>
            <person name="Nozaki H."/>
            <person name="Durand P.M."/>
        </authorList>
    </citation>
    <scope>NUCLEOTIDE SEQUENCE [LARGE SCALE GENOMIC DNA]</scope>
    <source>
        <strain evidence="2 3">NIES-571</strain>
    </source>
</reference>
<evidence type="ECO:0000256" key="1">
    <source>
        <dbReference type="SAM" id="Phobius"/>
    </source>
</evidence>
<evidence type="ECO:0000313" key="3">
    <source>
        <dbReference type="Proteomes" id="UP000236333"/>
    </source>
</evidence>
<keyword evidence="1" id="KW-1133">Transmembrane helix</keyword>
<accession>A0A2J8A2E4</accession>
<name>A0A2J8A2E4_9CHLO</name>